<feature type="domain" description="Putative zinc-finger" evidence="4">
    <location>
        <begin position="5"/>
        <end position="39"/>
    </location>
</feature>
<keyword evidence="6" id="KW-1185">Reference proteome</keyword>
<gene>
    <name evidence="5" type="ORF">AMURIS_00323</name>
</gene>
<dbReference type="RefSeq" id="WP_103237758.1">
    <property type="nucleotide sequence ID" value="NZ_JANJZD010000002.1"/>
</dbReference>
<evidence type="ECO:0000259" key="4">
    <source>
        <dbReference type="Pfam" id="PF13490"/>
    </source>
</evidence>
<keyword evidence="3" id="KW-0812">Transmembrane</keyword>
<dbReference type="AlphaFoldDB" id="A0A2K4ZB01"/>
<accession>A0A2K4ZB01</accession>
<organism evidence="5 6">
    <name type="scientific">Acetatifactor muris</name>
    <dbReference type="NCBI Taxonomy" id="879566"/>
    <lineage>
        <taxon>Bacteria</taxon>
        <taxon>Bacillati</taxon>
        <taxon>Bacillota</taxon>
        <taxon>Clostridia</taxon>
        <taxon>Lachnospirales</taxon>
        <taxon>Lachnospiraceae</taxon>
        <taxon>Acetatifactor</taxon>
    </lineage>
</organism>
<keyword evidence="3" id="KW-1133">Transmembrane helix</keyword>
<comment type="similarity">
    <text evidence="1">Belongs to the zinc-associated anti-sigma factor (ZAS) superfamily. Anti-sigma-W factor family.</text>
</comment>
<feature type="transmembrane region" description="Helical" evidence="3">
    <location>
        <begin position="240"/>
        <end position="263"/>
    </location>
</feature>
<evidence type="ECO:0000256" key="3">
    <source>
        <dbReference type="SAM" id="Phobius"/>
    </source>
</evidence>
<evidence type="ECO:0000256" key="2">
    <source>
        <dbReference type="ARBA" id="ARBA00024438"/>
    </source>
</evidence>
<dbReference type="Pfam" id="PF13490">
    <property type="entry name" value="zf-HC2"/>
    <property type="match status" value="1"/>
</dbReference>
<evidence type="ECO:0000256" key="1">
    <source>
        <dbReference type="ARBA" id="ARBA00024353"/>
    </source>
</evidence>
<keyword evidence="3" id="KW-0472">Membrane</keyword>
<reference evidence="5 6" key="1">
    <citation type="submission" date="2018-01" db="EMBL/GenBank/DDBJ databases">
        <authorList>
            <person name="Gaut B.S."/>
            <person name="Morton B.R."/>
            <person name="Clegg M.T."/>
            <person name="Duvall M.R."/>
        </authorList>
    </citation>
    <scope>NUCLEOTIDE SEQUENCE [LARGE SCALE GENOMIC DNA]</scope>
    <source>
        <strain evidence="5">GP69</strain>
    </source>
</reference>
<dbReference type="Gene3D" id="1.10.10.1320">
    <property type="entry name" value="Anti-sigma factor, zinc-finger domain"/>
    <property type="match status" value="1"/>
</dbReference>
<dbReference type="InterPro" id="IPR041916">
    <property type="entry name" value="Anti_sigma_zinc_sf"/>
</dbReference>
<dbReference type="Proteomes" id="UP000236311">
    <property type="component" value="Unassembled WGS sequence"/>
</dbReference>
<feature type="transmembrane region" description="Helical" evidence="3">
    <location>
        <begin position="269"/>
        <end position="290"/>
    </location>
</feature>
<feature type="transmembrane region" description="Helical" evidence="3">
    <location>
        <begin position="207"/>
        <end position="228"/>
    </location>
</feature>
<proteinExistence type="inferred from homology"/>
<dbReference type="OrthoDB" id="6194834at2"/>
<evidence type="ECO:0000313" key="5">
    <source>
        <dbReference type="EMBL" id="SOY27619.1"/>
    </source>
</evidence>
<dbReference type="InterPro" id="IPR027383">
    <property type="entry name" value="Znf_put"/>
</dbReference>
<name>A0A2K4ZB01_9FIRM</name>
<evidence type="ECO:0000313" key="6">
    <source>
        <dbReference type="Proteomes" id="UP000236311"/>
    </source>
</evidence>
<protein>
    <recommendedName>
        <fullName evidence="2">Anti-sigma-W factor RsiW</fullName>
    </recommendedName>
</protein>
<sequence length="298" mass="33960">MNRECNIVKDIISLYVEDMVSRDTRTFIEEHLEHCPECRSELEHIRKPVELVTDMSAAPINDLKKKLFVRRVQTVLFTTALVLAIAVSVFAIMTAPRFFPYSRSLVQVTEGQNGVLTITFDNSVTGYGYTVRGDKERGTEIYCINAWDTVWDKHITDRGQQNIVITPTSNADIAVYYAQNNGSEDVLIYGLNMDDNAGTVTLPRLILIQYFGMAMLALTILIMARFLFRRREKVKIWLNRIIPFPIAYILAHICTKGISFYSYSAQRDFSIIVLVAILLYCVMLAGGSLYKAKKERKS</sequence>
<dbReference type="EMBL" id="OFSM01000002">
    <property type="protein sequence ID" value="SOY27619.1"/>
    <property type="molecule type" value="Genomic_DNA"/>
</dbReference>
<feature type="transmembrane region" description="Helical" evidence="3">
    <location>
        <begin position="74"/>
        <end position="95"/>
    </location>
</feature>